<dbReference type="SUPFAM" id="SSF54862">
    <property type="entry name" value="4Fe-4S ferredoxins"/>
    <property type="match status" value="1"/>
</dbReference>
<dbReference type="Gene3D" id="3.30.70.20">
    <property type="match status" value="1"/>
</dbReference>
<gene>
    <name evidence="1" type="ORF">SBRY_90056</name>
</gene>
<accession>A0A9W4H8F5</accession>
<evidence type="ECO:0000313" key="2">
    <source>
        <dbReference type="Proteomes" id="UP001153328"/>
    </source>
</evidence>
<dbReference type="EMBL" id="CAJVAX010000023">
    <property type="protein sequence ID" value="CAG7657827.1"/>
    <property type="molecule type" value="Genomic_DNA"/>
</dbReference>
<dbReference type="Proteomes" id="UP001153328">
    <property type="component" value="Unassembled WGS sequence"/>
</dbReference>
<dbReference type="RefSeq" id="WP_205046227.1">
    <property type="nucleotide sequence ID" value="NZ_CAJVAX010000023.1"/>
</dbReference>
<protein>
    <submittedName>
        <fullName evidence="1">Ferredoxin</fullName>
    </submittedName>
</protein>
<sequence>MSSGSFSVDRELCRGTGLCQAMVPALFGRTDSGYPAADTGELADERSVVLADEVAECCPTGAIEVFRHDPVHE</sequence>
<dbReference type="Pfam" id="PF13459">
    <property type="entry name" value="Fer4_15"/>
    <property type="match status" value="1"/>
</dbReference>
<reference evidence="1" key="1">
    <citation type="submission" date="2021-06" db="EMBL/GenBank/DDBJ databases">
        <authorList>
            <person name="Arsene-Ploetze F."/>
        </authorList>
    </citation>
    <scope>NUCLEOTIDE SEQUENCE</scope>
    <source>
        <strain evidence="1">SBRY1</strain>
    </source>
</reference>
<evidence type="ECO:0000313" key="1">
    <source>
        <dbReference type="EMBL" id="CAG7657827.1"/>
    </source>
</evidence>
<dbReference type="AlphaFoldDB" id="A0A9W4H8F5"/>
<keyword evidence="2" id="KW-1185">Reference proteome</keyword>
<proteinExistence type="predicted"/>
<comment type="caution">
    <text evidence="1">The sequence shown here is derived from an EMBL/GenBank/DDBJ whole genome shotgun (WGS) entry which is preliminary data.</text>
</comment>
<organism evidence="1 2">
    <name type="scientific">Actinacidiphila bryophytorum</name>
    <dbReference type="NCBI Taxonomy" id="1436133"/>
    <lineage>
        <taxon>Bacteria</taxon>
        <taxon>Bacillati</taxon>
        <taxon>Actinomycetota</taxon>
        <taxon>Actinomycetes</taxon>
        <taxon>Kitasatosporales</taxon>
        <taxon>Streptomycetaceae</taxon>
        <taxon>Actinacidiphila</taxon>
    </lineage>
</organism>
<name>A0A9W4H8F5_9ACTN</name>